<evidence type="ECO:0000256" key="1">
    <source>
        <dbReference type="PROSITE-ProRule" id="PRU00110"/>
    </source>
</evidence>
<comment type="caution">
    <text evidence="5">The sequence shown here is derived from an EMBL/GenBank/DDBJ whole genome shotgun (WGS) entry which is preliminary data.</text>
</comment>
<dbReference type="PROSITE" id="PS50851">
    <property type="entry name" value="CHEW"/>
    <property type="match status" value="1"/>
</dbReference>
<dbReference type="InterPro" id="IPR008207">
    <property type="entry name" value="Sig_transdc_His_kin_Hpt_dom"/>
</dbReference>
<evidence type="ECO:0000313" key="6">
    <source>
        <dbReference type="Proteomes" id="UP000698028"/>
    </source>
</evidence>
<dbReference type="Proteomes" id="UP000698028">
    <property type="component" value="Unassembled WGS sequence"/>
</dbReference>
<dbReference type="SMART" id="SM01231">
    <property type="entry name" value="H-kinase_dim"/>
    <property type="match status" value="1"/>
</dbReference>
<feature type="domain" description="HPt" evidence="4">
    <location>
        <begin position="1"/>
        <end position="101"/>
    </location>
</feature>
<dbReference type="InterPro" id="IPR051315">
    <property type="entry name" value="Bact_Chemotaxis_CheA"/>
</dbReference>
<sequence>MDDLIADFVAECREMLESLGGEIVAWEAEPHDRARLDSIFRFVHTVKGNCGFFDFPRLEALSHAAEDALADCRADRRKADAKLVSAVLAVIDRIGEMIELIDQGQDIPDGDDGDLIHALEEGAEIIVENTPVFEKSDGDNAPAAVGHAAPRTIRLSVDLLDRVMSGVSDMVLARNELARRLREAPEDVAVAGAFERLSGIIAEMRDSITQTRMQRIENLFVALPRMVRDLSNDLDKQVMIDIDGGDVELDREMIEMIRDPLTHIIRNAVDHGIEAPADRLTAGKREIGMLKVSARQSGNQILIDIVDDGKGIDPKKLVEKALANGVIDRAEMEEMTERQKLNLIFAAGLSTASEVTSVSGRGVGMDVVRSNIERIGGVVEVDSKIGEGTRMTLRVPLTLTIIPALTVSIGDQHFAIPRSAIEEIVRANGSSVTFERVGGAGVATIRGKRVPEIALADVLELPSDLHDEDRTLVVIRPAGGDTYALAVDKIHDHEELVVKPAAPAVMATGLYAGTTLADDGSPILLFDPAGLAEVGGVKLGEVDRNAEEEVDAANDDHVEVLLFRSLGGERRAIRLGLVDRIEEVDVEQFGVSAGQLRVQLGEQILPLAGIDSLSALPKSGKVRVFRLGDGERELGYVFDAVAELAALDYEITPAETQGEVEGVTLIAGKPAELVDVHWLFTNLLRATAGKPQRRPVCCLPKDDVWMQNMLRPIVEAAGYRVVDVGSEEEKIAELVVATENAEWPLPKEPGDATILRLRNSAEGDDESVYRYDRAGLLMVLKSVTAAGGAK</sequence>
<keyword evidence="6" id="KW-1185">Reference proteome</keyword>
<dbReference type="Pfam" id="PF01584">
    <property type="entry name" value="CheW"/>
    <property type="match status" value="1"/>
</dbReference>
<dbReference type="Pfam" id="PF02518">
    <property type="entry name" value="HATPase_c"/>
    <property type="match status" value="1"/>
</dbReference>
<dbReference type="RefSeq" id="WP_218632957.1">
    <property type="nucleotide sequence ID" value="NZ_JAHVAH010000001.1"/>
</dbReference>
<dbReference type="SMART" id="SM00260">
    <property type="entry name" value="CheW"/>
    <property type="match status" value="1"/>
</dbReference>
<dbReference type="Pfam" id="PF02895">
    <property type="entry name" value="H-kinase_dim"/>
    <property type="match status" value="1"/>
</dbReference>
<dbReference type="SMART" id="SM00387">
    <property type="entry name" value="HATPase_c"/>
    <property type="match status" value="1"/>
</dbReference>
<feature type="domain" description="CheW-like" evidence="3">
    <location>
        <begin position="401"/>
        <end position="537"/>
    </location>
</feature>
<dbReference type="CDD" id="cd00088">
    <property type="entry name" value="HPT"/>
    <property type="match status" value="1"/>
</dbReference>
<dbReference type="PROSITE" id="PS50894">
    <property type="entry name" value="HPT"/>
    <property type="match status" value="1"/>
</dbReference>
<evidence type="ECO:0000259" key="3">
    <source>
        <dbReference type="PROSITE" id="PS50851"/>
    </source>
</evidence>
<organism evidence="5 6">
    <name type="scientific">Sphingomicrobium clamense</name>
    <dbReference type="NCBI Taxonomy" id="2851013"/>
    <lineage>
        <taxon>Bacteria</taxon>
        <taxon>Pseudomonadati</taxon>
        <taxon>Pseudomonadota</taxon>
        <taxon>Alphaproteobacteria</taxon>
        <taxon>Sphingomonadales</taxon>
        <taxon>Sphingomonadaceae</taxon>
        <taxon>Sphingomicrobium</taxon>
    </lineage>
</organism>
<accession>A0ABS6V620</accession>
<dbReference type="PROSITE" id="PS50109">
    <property type="entry name" value="HIS_KIN"/>
    <property type="match status" value="1"/>
</dbReference>
<dbReference type="InterPro" id="IPR005467">
    <property type="entry name" value="His_kinase_dom"/>
</dbReference>
<feature type="domain" description="Histidine kinase" evidence="2">
    <location>
        <begin position="195"/>
        <end position="399"/>
    </location>
</feature>
<protein>
    <submittedName>
        <fullName evidence="5">Chemotaxis protein CheA</fullName>
    </submittedName>
</protein>
<dbReference type="InterPro" id="IPR003594">
    <property type="entry name" value="HATPase_dom"/>
</dbReference>
<feature type="modified residue" description="Phosphohistidine" evidence="1">
    <location>
        <position position="44"/>
    </location>
</feature>
<dbReference type="InterPro" id="IPR004105">
    <property type="entry name" value="CheA-like_dim"/>
</dbReference>
<evidence type="ECO:0000259" key="2">
    <source>
        <dbReference type="PROSITE" id="PS50109"/>
    </source>
</evidence>
<reference evidence="5 6" key="1">
    <citation type="submission" date="2021-07" db="EMBL/GenBank/DDBJ databases">
        <title>The draft genome sequence of Sphingomicrobium sp. B8.</title>
        <authorList>
            <person name="Mu L."/>
        </authorList>
    </citation>
    <scope>NUCLEOTIDE SEQUENCE [LARGE SCALE GENOMIC DNA]</scope>
    <source>
        <strain evidence="5 6">B8</strain>
    </source>
</reference>
<dbReference type="SMART" id="SM00073">
    <property type="entry name" value="HPT"/>
    <property type="match status" value="1"/>
</dbReference>
<gene>
    <name evidence="5" type="ORF">KTQ36_06855</name>
</gene>
<dbReference type="Pfam" id="PF01627">
    <property type="entry name" value="Hpt"/>
    <property type="match status" value="1"/>
</dbReference>
<dbReference type="EMBL" id="JAHVAH010000001">
    <property type="protein sequence ID" value="MBW0145015.1"/>
    <property type="molecule type" value="Genomic_DNA"/>
</dbReference>
<evidence type="ECO:0000259" key="4">
    <source>
        <dbReference type="PROSITE" id="PS50894"/>
    </source>
</evidence>
<proteinExistence type="predicted"/>
<dbReference type="InterPro" id="IPR002545">
    <property type="entry name" value="CheW-lke_dom"/>
</dbReference>
<evidence type="ECO:0000313" key="5">
    <source>
        <dbReference type="EMBL" id="MBW0145015.1"/>
    </source>
</evidence>
<dbReference type="PANTHER" id="PTHR43395">
    <property type="entry name" value="SENSOR HISTIDINE KINASE CHEA"/>
    <property type="match status" value="1"/>
</dbReference>
<keyword evidence="1" id="KW-0597">Phosphoprotein</keyword>
<dbReference type="PANTHER" id="PTHR43395:SF1">
    <property type="entry name" value="CHEMOTAXIS PROTEIN CHEA"/>
    <property type="match status" value="1"/>
</dbReference>
<name>A0ABS6V620_9SPHN</name>